<evidence type="ECO:0000313" key="8">
    <source>
        <dbReference type="EMBL" id="MFB9642446.1"/>
    </source>
</evidence>
<dbReference type="SUPFAM" id="SSF52172">
    <property type="entry name" value="CheY-like"/>
    <property type="match status" value="1"/>
</dbReference>
<accession>A0ABV5SQ43</accession>
<evidence type="ECO:0000259" key="6">
    <source>
        <dbReference type="PROSITE" id="PS50043"/>
    </source>
</evidence>
<comment type="caution">
    <text evidence="8">The sequence shown here is derived from an EMBL/GenBank/DDBJ whole genome shotgun (WGS) entry which is preliminary data.</text>
</comment>
<reference evidence="8 9" key="1">
    <citation type="submission" date="2024-09" db="EMBL/GenBank/DDBJ databases">
        <authorList>
            <person name="Sun Q."/>
            <person name="Mori K."/>
        </authorList>
    </citation>
    <scope>NUCLEOTIDE SEQUENCE [LARGE SCALE GENOMIC DNA]</scope>
    <source>
        <strain evidence="8 9">JCM 14321</strain>
    </source>
</reference>
<proteinExistence type="predicted"/>
<evidence type="ECO:0000256" key="1">
    <source>
        <dbReference type="ARBA" id="ARBA00022553"/>
    </source>
</evidence>
<dbReference type="PROSITE" id="PS50110">
    <property type="entry name" value="RESPONSE_REGULATORY"/>
    <property type="match status" value="1"/>
</dbReference>
<dbReference type="SUPFAM" id="SSF46894">
    <property type="entry name" value="C-terminal effector domain of the bipartite response regulators"/>
    <property type="match status" value="1"/>
</dbReference>
<feature type="domain" description="HTH luxR-type" evidence="6">
    <location>
        <begin position="145"/>
        <end position="210"/>
    </location>
</feature>
<evidence type="ECO:0000256" key="3">
    <source>
        <dbReference type="ARBA" id="ARBA00023125"/>
    </source>
</evidence>
<dbReference type="Gene3D" id="3.40.50.2300">
    <property type="match status" value="1"/>
</dbReference>
<dbReference type="PANTHER" id="PTHR43214">
    <property type="entry name" value="TWO-COMPONENT RESPONSE REGULATOR"/>
    <property type="match status" value="1"/>
</dbReference>
<dbReference type="InterPro" id="IPR058245">
    <property type="entry name" value="NreC/VraR/RcsB-like_REC"/>
</dbReference>
<evidence type="ECO:0000259" key="7">
    <source>
        <dbReference type="PROSITE" id="PS50110"/>
    </source>
</evidence>
<keyword evidence="1 5" id="KW-0597">Phosphoprotein</keyword>
<gene>
    <name evidence="8" type="ORF">ACFFQV_09130</name>
</gene>
<keyword evidence="2" id="KW-0805">Transcription regulation</keyword>
<evidence type="ECO:0000256" key="4">
    <source>
        <dbReference type="ARBA" id="ARBA00023163"/>
    </source>
</evidence>
<evidence type="ECO:0000256" key="2">
    <source>
        <dbReference type="ARBA" id="ARBA00023015"/>
    </source>
</evidence>
<sequence length="213" mass="22698">MNVRVAIADDERLFCSGIGMLVGSQSDLEFVGSAHRGDEVRGLVDDARPDVLLMDVRMPGLDGVSATEALLGEGVDRPRVIVLTTHRGEIAVQRALRAGARGFLMKDATPELLLAAVRTVHDGGTVVAPAEPGSLVRDIPDRPRDDASIAALSRRERDVYLLAARGRSNAEIAVEAFISETTVKSHVSSVLAKLGLASRLQIVAHAWEHGLLG</sequence>
<dbReference type="RefSeq" id="WP_157424157.1">
    <property type="nucleotide sequence ID" value="NZ_BAAANI010000001.1"/>
</dbReference>
<dbReference type="SMART" id="SM00421">
    <property type="entry name" value="HTH_LUXR"/>
    <property type="match status" value="1"/>
</dbReference>
<dbReference type="PROSITE" id="PS50043">
    <property type="entry name" value="HTH_LUXR_2"/>
    <property type="match status" value="1"/>
</dbReference>
<dbReference type="CDD" id="cd17535">
    <property type="entry name" value="REC_NarL-like"/>
    <property type="match status" value="1"/>
</dbReference>
<dbReference type="SMART" id="SM00448">
    <property type="entry name" value="REC"/>
    <property type="match status" value="1"/>
</dbReference>
<evidence type="ECO:0000313" key="9">
    <source>
        <dbReference type="Proteomes" id="UP001589667"/>
    </source>
</evidence>
<feature type="domain" description="Response regulatory" evidence="7">
    <location>
        <begin position="4"/>
        <end position="121"/>
    </location>
</feature>
<dbReference type="InterPro" id="IPR001789">
    <property type="entry name" value="Sig_transdc_resp-reg_receiver"/>
</dbReference>
<keyword evidence="9" id="KW-1185">Reference proteome</keyword>
<dbReference type="CDD" id="cd06170">
    <property type="entry name" value="LuxR_C_like"/>
    <property type="match status" value="1"/>
</dbReference>
<dbReference type="PANTHER" id="PTHR43214:SF24">
    <property type="entry name" value="TRANSCRIPTIONAL REGULATORY PROTEIN NARL-RELATED"/>
    <property type="match status" value="1"/>
</dbReference>
<keyword evidence="3" id="KW-0238">DNA-binding</keyword>
<evidence type="ECO:0000256" key="5">
    <source>
        <dbReference type="PROSITE-ProRule" id="PRU00169"/>
    </source>
</evidence>
<organism evidence="8 9">
    <name type="scientific">Agromyces lapidis</name>
    <dbReference type="NCBI Taxonomy" id="279574"/>
    <lineage>
        <taxon>Bacteria</taxon>
        <taxon>Bacillati</taxon>
        <taxon>Actinomycetota</taxon>
        <taxon>Actinomycetes</taxon>
        <taxon>Micrococcales</taxon>
        <taxon>Microbacteriaceae</taxon>
        <taxon>Agromyces</taxon>
    </lineage>
</organism>
<dbReference type="Pfam" id="PF00196">
    <property type="entry name" value="GerE"/>
    <property type="match status" value="1"/>
</dbReference>
<dbReference type="Pfam" id="PF00072">
    <property type="entry name" value="Response_reg"/>
    <property type="match status" value="1"/>
</dbReference>
<protein>
    <submittedName>
        <fullName evidence="8">Response regulator</fullName>
    </submittedName>
</protein>
<dbReference type="PRINTS" id="PR00038">
    <property type="entry name" value="HTHLUXR"/>
</dbReference>
<dbReference type="InterPro" id="IPR000792">
    <property type="entry name" value="Tscrpt_reg_LuxR_C"/>
</dbReference>
<dbReference type="InterPro" id="IPR011006">
    <property type="entry name" value="CheY-like_superfamily"/>
</dbReference>
<dbReference type="EMBL" id="JBHMBL010000001">
    <property type="protein sequence ID" value="MFB9642446.1"/>
    <property type="molecule type" value="Genomic_DNA"/>
</dbReference>
<feature type="modified residue" description="4-aspartylphosphate" evidence="5">
    <location>
        <position position="55"/>
    </location>
</feature>
<name>A0ABV5SQ43_9MICO</name>
<dbReference type="Proteomes" id="UP001589667">
    <property type="component" value="Unassembled WGS sequence"/>
</dbReference>
<dbReference type="InterPro" id="IPR039420">
    <property type="entry name" value="WalR-like"/>
</dbReference>
<keyword evidence="4" id="KW-0804">Transcription</keyword>
<dbReference type="InterPro" id="IPR016032">
    <property type="entry name" value="Sig_transdc_resp-reg_C-effctor"/>
</dbReference>